<name>A0A246BTC8_9DEIO</name>
<dbReference type="EMBL" id="NHMK01000003">
    <property type="protein sequence ID" value="OWL98946.1"/>
    <property type="molecule type" value="Genomic_DNA"/>
</dbReference>
<keyword evidence="2" id="KW-1185">Reference proteome</keyword>
<dbReference type="RefSeq" id="WP_088246639.1">
    <property type="nucleotide sequence ID" value="NZ_NHMK01000003.1"/>
</dbReference>
<dbReference type="OrthoDB" id="71266at2"/>
<protein>
    <recommendedName>
        <fullName evidence="3">DUF3846 domain-containing protein</fullName>
    </recommendedName>
</protein>
<accession>A0A246BTC8</accession>
<gene>
    <name evidence="1" type="ORF">CBQ26_00370</name>
</gene>
<evidence type="ECO:0000313" key="2">
    <source>
        <dbReference type="Proteomes" id="UP000197208"/>
    </source>
</evidence>
<proteinExistence type="predicted"/>
<evidence type="ECO:0008006" key="3">
    <source>
        <dbReference type="Google" id="ProtNLM"/>
    </source>
</evidence>
<dbReference type="Proteomes" id="UP000197208">
    <property type="component" value="Unassembled WGS sequence"/>
</dbReference>
<organism evidence="1 2">
    <name type="scientific">Deinococcus indicus</name>
    <dbReference type="NCBI Taxonomy" id="223556"/>
    <lineage>
        <taxon>Bacteria</taxon>
        <taxon>Thermotogati</taxon>
        <taxon>Deinococcota</taxon>
        <taxon>Deinococci</taxon>
        <taxon>Deinococcales</taxon>
        <taxon>Deinococcaceae</taxon>
        <taxon>Deinococcus</taxon>
    </lineage>
</organism>
<comment type="caution">
    <text evidence="1">The sequence shown here is derived from an EMBL/GenBank/DDBJ whole genome shotgun (WGS) entry which is preliminary data.</text>
</comment>
<reference evidence="1 2" key="1">
    <citation type="submission" date="2017-05" db="EMBL/GenBank/DDBJ databases">
        <title>De novo genome assembly of Deniococcus indicus strain DR1.</title>
        <authorList>
            <person name="Chauhan D."/>
            <person name="Yennamalli R.M."/>
            <person name="Priyadarshini R."/>
        </authorList>
    </citation>
    <scope>NUCLEOTIDE SEQUENCE [LARGE SCALE GENOMIC DNA]</scope>
    <source>
        <strain evidence="1 2">DR1</strain>
    </source>
</reference>
<dbReference type="AlphaFoldDB" id="A0A246BTC8"/>
<evidence type="ECO:0000313" key="1">
    <source>
        <dbReference type="EMBL" id="OWL98946.1"/>
    </source>
</evidence>
<sequence length="135" mass="14804">MTRILVIRPDGQTLAMDMDSAGGAAGHFCGGMVIRLPEAFHALHHYEVWHLDDWAGQPVNRAAGNIIGLPFAYEPLRGTVVLTRLPDGQDTRAEREHQRQYFGMLDAVDAGFCTADEAGIDYLIRVNSDEGDHAA</sequence>